<evidence type="ECO:0000256" key="3">
    <source>
        <dbReference type="ARBA" id="ARBA00023163"/>
    </source>
</evidence>
<dbReference type="PANTHER" id="PTHR46796:SF13">
    <property type="entry name" value="HTH-TYPE TRANSCRIPTIONAL ACTIVATOR RHAS"/>
    <property type="match status" value="1"/>
</dbReference>
<name>A0A444GMC4_9FLAO</name>
<dbReference type="Proteomes" id="UP000287527">
    <property type="component" value="Unassembled WGS sequence"/>
</dbReference>
<organism evidence="5 6">
    <name type="scientific">Flavobacterium cerinum</name>
    <dbReference type="NCBI Taxonomy" id="2502784"/>
    <lineage>
        <taxon>Bacteria</taxon>
        <taxon>Pseudomonadati</taxon>
        <taxon>Bacteroidota</taxon>
        <taxon>Flavobacteriia</taxon>
        <taxon>Flavobacteriales</taxon>
        <taxon>Flavobacteriaceae</taxon>
        <taxon>Flavobacterium</taxon>
    </lineage>
</organism>
<feature type="domain" description="HTH araC/xylS-type" evidence="4">
    <location>
        <begin position="154"/>
        <end position="257"/>
    </location>
</feature>
<dbReference type="GO" id="GO:0003700">
    <property type="term" value="F:DNA-binding transcription factor activity"/>
    <property type="evidence" value="ECO:0007669"/>
    <property type="project" value="InterPro"/>
</dbReference>
<accession>A0A444GMC4</accession>
<dbReference type="SUPFAM" id="SSF46689">
    <property type="entry name" value="Homeodomain-like"/>
    <property type="match status" value="1"/>
</dbReference>
<dbReference type="Pfam" id="PF12833">
    <property type="entry name" value="HTH_18"/>
    <property type="match status" value="1"/>
</dbReference>
<gene>
    <name evidence="5" type="ORF">EPI11_16010</name>
</gene>
<dbReference type="InterPro" id="IPR018060">
    <property type="entry name" value="HTH_AraC"/>
</dbReference>
<dbReference type="EMBL" id="SBII01000013">
    <property type="protein sequence ID" value="RWW92132.1"/>
    <property type="molecule type" value="Genomic_DNA"/>
</dbReference>
<dbReference type="SMART" id="SM00342">
    <property type="entry name" value="HTH_ARAC"/>
    <property type="match status" value="1"/>
</dbReference>
<dbReference type="InterPro" id="IPR046532">
    <property type="entry name" value="DUF6597"/>
</dbReference>
<evidence type="ECO:0000256" key="1">
    <source>
        <dbReference type="ARBA" id="ARBA00023015"/>
    </source>
</evidence>
<keyword evidence="3" id="KW-0804">Transcription</keyword>
<sequence>MQIAPSPSLQHIVRHYLILSNNVGTNPDFRMFSDGSPGIVFHRKAPLRQKSGKDGNLTIQPECFVYGQITQFNTLSAASEMDMLIVVLQPSALFKLFAVPAFEVTNETISFTDLAGQSGRILIDQVQNYSGNNIAITAIEDFLLKRLLKHSYSDKIISMSLQQIYAQKGMNTITETLKDIPSTERQLERKFREHIGLSPKKFADIIKFQHLLKNMKHISPTLSLSDVSYISGYYDQSHLNNSFKKFTGLTPLQYLINNNLLAVNFLALQ</sequence>
<evidence type="ECO:0000313" key="6">
    <source>
        <dbReference type="Proteomes" id="UP000287527"/>
    </source>
</evidence>
<dbReference type="PROSITE" id="PS01124">
    <property type="entry name" value="HTH_ARAC_FAMILY_2"/>
    <property type="match status" value="1"/>
</dbReference>
<protein>
    <submittedName>
        <fullName evidence="5">AraC family transcriptional regulator</fullName>
    </submittedName>
</protein>
<dbReference type="RefSeq" id="WP_128390997.1">
    <property type="nucleotide sequence ID" value="NZ_SBII01000013.1"/>
</dbReference>
<dbReference type="Gene3D" id="1.10.10.60">
    <property type="entry name" value="Homeodomain-like"/>
    <property type="match status" value="1"/>
</dbReference>
<comment type="caution">
    <text evidence="5">The sequence shown here is derived from an EMBL/GenBank/DDBJ whole genome shotgun (WGS) entry which is preliminary data.</text>
</comment>
<dbReference type="Pfam" id="PF20240">
    <property type="entry name" value="DUF6597"/>
    <property type="match status" value="1"/>
</dbReference>
<keyword evidence="2" id="KW-0238">DNA-binding</keyword>
<evidence type="ECO:0000256" key="2">
    <source>
        <dbReference type="ARBA" id="ARBA00023125"/>
    </source>
</evidence>
<reference evidence="5 6" key="1">
    <citation type="submission" date="2019-01" db="EMBL/GenBank/DDBJ databases">
        <title>Flavobacterium sp. nov.,isolated from freshwater.</title>
        <authorList>
            <person name="Zhang R."/>
            <person name="Du Z.-J."/>
        </authorList>
    </citation>
    <scope>NUCLEOTIDE SEQUENCE [LARGE SCALE GENOMIC DNA]</scope>
    <source>
        <strain evidence="5 6">1E403</strain>
    </source>
</reference>
<dbReference type="InterPro" id="IPR009057">
    <property type="entry name" value="Homeodomain-like_sf"/>
</dbReference>
<dbReference type="GO" id="GO:0043565">
    <property type="term" value="F:sequence-specific DNA binding"/>
    <property type="evidence" value="ECO:0007669"/>
    <property type="project" value="InterPro"/>
</dbReference>
<dbReference type="InterPro" id="IPR050204">
    <property type="entry name" value="AraC_XylS_family_regulators"/>
</dbReference>
<dbReference type="AlphaFoldDB" id="A0A444GMC4"/>
<proteinExistence type="predicted"/>
<dbReference type="OrthoDB" id="511992at2"/>
<keyword evidence="6" id="KW-1185">Reference proteome</keyword>
<keyword evidence="1" id="KW-0805">Transcription regulation</keyword>
<evidence type="ECO:0000313" key="5">
    <source>
        <dbReference type="EMBL" id="RWW92132.1"/>
    </source>
</evidence>
<dbReference type="PANTHER" id="PTHR46796">
    <property type="entry name" value="HTH-TYPE TRANSCRIPTIONAL ACTIVATOR RHAS-RELATED"/>
    <property type="match status" value="1"/>
</dbReference>
<evidence type="ECO:0000259" key="4">
    <source>
        <dbReference type="PROSITE" id="PS01124"/>
    </source>
</evidence>